<evidence type="ECO:0000256" key="4">
    <source>
        <dbReference type="ARBA" id="ARBA00022840"/>
    </source>
</evidence>
<evidence type="ECO:0000256" key="6">
    <source>
        <dbReference type="SAM" id="MobiDB-lite"/>
    </source>
</evidence>
<dbReference type="InterPro" id="IPR041679">
    <property type="entry name" value="DNA2/NAM7-like_C"/>
</dbReference>
<dbReference type="Proteomes" id="UP000245048">
    <property type="component" value="Unassembled WGS sequence"/>
</dbReference>
<dbReference type="Pfam" id="PF13087">
    <property type="entry name" value="AAA_12"/>
    <property type="match status" value="1"/>
</dbReference>
<keyword evidence="4" id="KW-0067">ATP-binding</keyword>
<accession>A0A2U1UXD9</accession>
<dbReference type="AlphaFoldDB" id="A0A2U1UXD9"/>
<evidence type="ECO:0000259" key="7">
    <source>
        <dbReference type="Pfam" id="PF13087"/>
    </source>
</evidence>
<dbReference type="OrthoDB" id="9757917at2"/>
<evidence type="ECO:0000256" key="1">
    <source>
        <dbReference type="ARBA" id="ARBA00022741"/>
    </source>
</evidence>
<keyword evidence="2" id="KW-0378">Hydrolase</keyword>
<comment type="caution">
    <text evidence="8">The sequence shown here is derived from an EMBL/GenBank/DDBJ whole genome shotgun (WGS) entry which is preliminary data.</text>
</comment>
<dbReference type="SUPFAM" id="SSF52540">
    <property type="entry name" value="P-loop containing nucleoside triphosphate hydrolases"/>
    <property type="match status" value="1"/>
</dbReference>
<dbReference type="EMBL" id="PDOA01000050">
    <property type="protein sequence ID" value="PWC26345.1"/>
    <property type="molecule type" value="Genomic_DNA"/>
</dbReference>
<evidence type="ECO:0000313" key="9">
    <source>
        <dbReference type="Proteomes" id="UP000245048"/>
    </source>
</evidence>
<feature type="compositionally biased region" description="Basic and acidic residues" evidence="6">
    <location>
        <begin position="30"/>
        <end position="39"/>
    </location>
</feature>
<proteinExistence type="predicted"/>
<dbReference type="InterPro" id="IPR050534">
    <property type="entry name" value="Coronavir_polyprotein_1ab"/>
</dbReference>
<keyword evidence="3" id="KW-0347">Helicase</keyword>
<protein>
    <recommendedName>
        <fullName evidence="7">DNA2/NAM7 helicase-like C-terminal domain-containing protein</fullName>
    </recommendedName>
</protein>
<dbReference type="Gene3D" id="3.40.50.300">
    <property type="entry name" value="P-loop containing nucleotide triphosphate hydrolases"/>
    <property type="match status" value="2"/>
</dbReference>
<name>A0A2U1UXD9_9PROT</name>
<dbReference type="PANTHER" id="PTHR43788">
    <property type="entry name" value="DNA2/NAM7 HELICASE FAMILY MEMBER"/>
    <property type="match status" value="1"/>
</dbReference>
<sequence>MPPFSGAPSGNGMAYRGLIPRATRRSSCRGQREKDMGRDNDLRTLRYWRDVEALTAPSVEDEADGPEDTVRHVRDGALPWERGQRIPNPAVHFVRFGIVPRGDYDRALRGLLGAAELEDRDDGRRAKTGPLTFLGVLEVGPNLKEVEFRPDAHLAAFAVHFAELAGANVSGYHDRLFEFFEEQKRLLAERRREPGNEDDPVGMDFVRAMARKAASLLGAPPPVGGAVEAVVVSRALVDREGRRRNPELPPVNGFYYDDLSAAIDAASRGAPCGLVAGYLRDGRGQGRRDCLRPEEMRHALDLARLPDGRWPSEFPLTLMQQVAVNEGLARLSDGGIFSVNGPPGTGKTTLLADIVATVVVERARLMAEFRSPAAAFREVGRSMADEEGFTPDSRFRDFTIVVASSNNGAVENVTRELPDAAKIPPARRADCARFTETAAALLNRRLKAEDEDAEAEPVRPREAWGLIAAALGNRANRGAFCAVLRAKEKVPPGEDGSRPRRDAPSNIFRQLGELGRLDWAAARTAFQTALAEVRRLKDEIAEHERQIEAAARADAEAEAAGERHRAAEKDAEAARQDVAAIEGDLAAAREILAAADRDVDLSRPGLLARMLAALRLSRAATTAREAHEEIVRRRAEASAAFQAAVARGREASRRLREAEAAVAAGAADKAALKRAADEARRVAECIAEAHGGIADIASTLELPRERMHQRLPRSSNALDAARAEVFVRALGVHQAFISGATRQFRRNLSLALKMVGGEIRPEPSAALDLWATLAILVPVFSSTFASFGRCFANVPAGGIGWLIVDEAGQAVPQHPVGALMRAKRALVVGDPLQVEPVITLDEEVDRRLHERRGAHPVHRSTATSMQVLADRNNTFGTFIAGGDEEVWVGSPLVVHRRCVEPMFSISNTIAYGGGMVLGDGKPEQERRITEGDPAHSVLPRPLLGPSRWIDMLTDRGGDGHFMPAHAEMAAAIVREFMVRGWAEGARPDRLPDLYVISPFRTAADGLRRLLSSRRGWWAPGVPRKAVDTWLRACVGTVHTFQGKEAEAVVLLLGGKTPGAIRWAAGTPNVLNVAVTRAKRRLYVVGDWDAWMREPRVRSAMGGIEGFRSSAEAMRASLEASLTLAPSLARHAGPAPARDLSGSRS</sequence>
<organism evidence="8 9">
    <name type="scientific">Teichococcus aestuarii</name>
    <dbReference type="NCBI Taxonomy" id="568898"/>
    <lineage>
        <taxon>Bacteria</taxon>
        <taxon>Pseudomonadati</taxon>
        <taxon>Pseudomonadota</taxon>
        <taxon>Alphaproteobacteria</taxon>
        <taxon>Acetobacterales</taxon>
        <taxon>Roseomonadaceae</taxon>
        <taxon>Roseomonas</taxon>
    </lineage>
</organism>
<reference evidence="9" key="1">
    <citation type="submission" date="2017-10" db="EMBL/GenBank/DDBJ databases">
        <authorList>
            <person name="Toshchakov S.V."/>
            <person name="Goeva M.A."/>
        </authorList>
    </citation>
    <scope>NUCLEOTIDE SEQUENCE [LARGE SCALE GENOMIC DNA]</scope>
    <source>
        <strain evidence="9">JR1/69-1-13</strain>
    </source>
</reference>
<evidence type="ECO:0000313" key="8">
    <source>
        <dbReference type="EMBL" id="PWC26345.1"/>
    </source>
</evidence>
<keyword evidence="9" id="KW-1185">Reference proteome</keyword>
<evidence type="ECO:0000256" key="5">
    <source>
        <dbReference type="SAM" id="Coils"/>
    </source>
</evidence>
<dbReference type="PANTHER" id="PTHR43788:SF8">
    <property type="entry name" value="DNA-BINDING PROTEIN SMUBP-2"/>
    <property type="match status" value="1"/>
</dbReference>
<feature type="region of interest" description="Disordered" evidence="6">
    <location>
        <begin position="1"/>
        <end position="39"/>
    </location>
</feature>
<dbReference type="GO" id="GO:0016787">
    <property type="term" value="F:hydrolase activity"/>
    <property type="evidence" value="ECO:0007669"/>
    <property type="project" value="UniProtKB-KW"/>
</dbReference>
<evidence type="ECO:0000256" key="3">
    <source>
        <dbReference type="ARBA" id="ARBA00022806"/>
    </source>
</evidence>
<keyword evidence="5" id="KW-0175">Coiled coil</keyword>
<feature type="coiled-coil region" evidence="5">
    <location>
        <begin position="526"/>
        <end position="591"/>
    </location>
</feature>
<keyword evidence="1" id="KW-0547">Nucleotide-binding</keyword>
<evidence type="ECO:0000256" key="2">
    <source>
        <dbReference type="ARBA" id="ARBA00022801"/>
    </source>
</evidence>
<feature type="domain" description="DNA2/NAM7 helicase-like C-terminal" evidence="7">
    <location>
        <begin position="960"/>
        <end position="1086"/>
    </location>
</feature>
<gene>
    <name evidence="8" type="ORF">CR165_23730</name>
</gene>
<dbReference type="InterPro" id="IPR027417">
    <property type="entry name" value="P-loop_NTPase"/>
</dbReference>
<dbReference type="GO" id="GO:0005524">
    <property type="term" value="F:ATP binding"/>
    <property type="evidence" value="ECO:0007669"/>
    <property type="project" value="UniProtKB-KW"/>
</dbReference>
<dbReference type="GO" id="GO:0043139">
    <property type="term" value="F:5'-3' DNA helicase activity"/>
    <property type="evidence" value="ECO:0007669"/>
    <property type="project" value="TreeGrafter"/>
</dbReference>